<sequence length="361" mass="38243">MTEELIVQQEGSAGRITLNRPKALNALSLDMVHGMLAALEAWKTDETVRLIIVDGAGERGLCAGGDIRALYKSAQEEDGIAQQFWADEYKLNALIANYPKPYVAIMDGIVMGGGVGVSAHGSNRIVTERSMIAMPETAIGLFPDVGGTWLLANAPGEIGTFLGLTGHRVGASDAIYAGLADIEISSERLPALIDMLAAADYGGNAHSDVDTILRSFTIASGQAALAVQRGEIDNVFSCDRVEDIVDAAKKLGTDWGDKTAKGLSERAPHSMKVTLAAIRKAATLSGIEEDLDMEYRLALRMFARGDFSEGVRAAVIDKTGDPKWNPATLEGVSNDMVTSCFESLGDKELGLAAGLSTGIIR</sequence>
<organism evidence="5 6">
    <name type="scientific">Kiloniella antarctica</name>
    <dbReference type="NCBI Taxonomy" id="1550907"/>
    <lineage>
        <taxon>Bacteria</taxon>
        <taxon>Pseudomonadati</taxon>
        <taxon>Pseudomonadota</taxon>
        <taxon>Alphaproteobacteria</taxon>
        <taxon>Rhodospirillales</taxon>
        <taxon>Kiloniellaceae</taxon>
        <taxon>Kiloniella</taxon>
    </lineage>
</organism>
<comment type="caution">
    <text evidence="5">The sequence shown here is derived from an EMBL/GenBank/DDBJ whole genome shotgun (WGS) entry which is preliminary data.</text>
</comment>
<evidence type="ECO:0000256" key="1">
    <source>
        <dbReference type="ARBA" id="ARBA00001709"/>
    </source>
</evidence>
<dbReference type="PANTHER" id="PTHR43176:SF3">
    <property type="entry name" value="3-HYDROXYISOBUTYRYL-COA HYDROLASE, MITOCHONDRIAL"/>
    <property type="match status" value="1"/>
</dbReference>
<evidence type="ECO:0000256" key="3">
    <source>
        <dbReference type="ARBA" id="ARBA00022801"/>
    </source>
</evidence>
<dbReference type="NCBIfam" id="NF004127">
    <property type="entry name" value="PRK05617.1"/>
    <property type="match status" value="1"/>
</dbReference>
<keyword evidence="6" id="KW-1185">Reference proteome</keyword>
<dbReference type="EMBL" id="JBHUII010000003">
    <property type="protein sequence ID" value="MFD2205242.1"/>
    <property type="molecule type" value="Genomic_DNA"/>
</dbReference>
<dbReference type="RefSeq" id="WP_380249659.1">
    <property type="nucleotide sequence ID" value="NZ_JBHUII010000003.1"/>
</dbReference>
<evidence type="ECO:0000313" key="5">
    <source>
        <dbReference type="EMBL" id="MFD2205242.1"/>
    </source>
</evidence>
<dbReference type="EC" id="3.1.2.4" evidence="2"/>
<dbReference type="PANTHER" id="PTHR43176">
    <property type="entry name" value="3-HYDROXYISOBUTYRYL-COA HYDROLASE-RELATED"/>
    <property type="match status" value="1"/>
</dbReference>
<dbReference type="Pfam" id="PF16113">
    <property type="entry name" value="ECH_2"/>
    <property type="match status" value="1"/>
</dbReference>
<feature type="domain" description="Enoyl-CoA hydratase/isomerase" evidence="4">
    <location>
        <begin position="14"/>
        <end position="341"/>
    </location>
</feature>
<protein>
    <recommendedName>
        <fullName evidence="2">3-hydroxyisobutyryl-CoA hydrolase</fullName>
        <ecNumber evidence="2">3.1.2.4</ecNumber>
    </recommendedName>
</protein>
<evidence type="ECO:0000313" key="6">
    <source>
        <dbReference type="Proteomes" id="UP001597294"/>
    </source>
</evidence>
<evidence type="ECO:0000259" key="4">
    <source>
        <dbReference type="Pfam" id="PF16113"/>
    </source>
</evidence>
<name>A0ABW5BGN5_9PROT</name>
<dbReference type="Gene3D" id="3.90.226.10">
    <property type="entry name" value="2-enoyl-CoA Hydratase, Chain A, domain 1"/>
    <property type="match status" value="1"/>
</dbReference>
<dbReference type="GO" id="GO:0016787">
    <property type="term" value="F:hydrolase activity"/>
    <property type="evidence" value="ECO:0007669"/>
    <property type="project" value="UniProtKB-KW"/>
</dbReference>
<gene>
    <name evidence="5" type="ORF">ACFSKO_06460</name>
</gene>
<dbReference type="SUPFAM" id="SSF52096">
    <property type="entry name" value="ClpP/crotonase"/>
    <property type="match status" value="1"/>
</dbReference>
<dbReference type="CDD" id="cd06558">
    <property type="entry name" value="crotonase-like"/>
    <property type="match status" value="1"/>
</dbReference>
<keyword evidence="3 5" id="KW-0378">Hydrolase</keyword>
<evidence type="ECO:0000256" key="2">
    <source>
        <dbReference type="ARBA" id="ARBA00011915"/>
    </source>
</evidence>
<comment type="catalytic activity">
    <reaction evidence="1">
        <text>3-hydroxy-2-methylpropanoyl-CoA + H2O = 3-hydroxy-2-methylpropanoate + CoA + H(+)</text>
        <dbReference type="Rhea" id="RHEA:20888"/>
        <dbReference type="ChEBI" id="CHEBI:11805"/>
        <dbReference type="ChEBI" id="CHEBI:15377"/>
        <dbReference type="ChEBI" id="CHEBI:15378"/>
        <dbReference type="ChEBI" id="CHEBI:57287"/>
        <dbReference type="ChEBI" id="CHEBI:57340"/>
        <dbReference type="EC" id="3.1.2.4"/>
    </reaction>
</comment>
<dbReference type="Proteomes" id="UP001597294">
    <property type="component" value="Unassembled WGS sequence"/>
</dbReference>
<dbReference type="InterPro" id="IPR032259">
    <property type="entry name" value="HIBYL-CoA-H"/>
</dbReference>
<dbReference type="InterPro" id="IPR029045">
    <property type="entry name" value="ClpP/crotonase-like_dom_sf"/>
</dbReference>
<proteinExistence type="predicted"/>
<dbReference type="InterPro" id="IPR045004">
    <property type="entry name" value="ECH_dom"/>
</dbReference>
<reference evidence="6" key="1">
    <citation type="journal article" date="2019" name="Int. J. Syst. Evol. Microbiol.">
        <title>The Global Catalogue of Microorganisms (GCM) 10K type strain sequencing project: providing services to taxonomists for standard genome sequencing and annotation.</title>
        <authorList>
            <consortium name="The Broad Institute Genomics Platform"/>
            <consortium name="The Broad Institute Genome Sequencing Center for Infectious Disease"/>
            <person name="Wu L."/>
            <person name="Ma J."/>
        </authorList>
    </citation>
    <scope>NUCLEOTIDE SEQUENCE [LARGE SCALE GENOMIC DNA]</scope>
    <source>
        <strain evidence="6">CGMCC 4.7192</strain>
    </source>
</reference>
<accession>A0ABW5BGN5</accession>